<evidence type="ECO:0000313" key="2">
    <source>
        <dbReference type="EMBL" id="KAF9620584.1"/>
    </source>
</evidence>
<protein>
    <submittedName>
        <fullName evidence="2">Uncharacterized protein</fullName>
    </submittedName>
</protein>
<comment type="caution">
    <text evidence="2">The sequence shown here is derived from an EMBL/GenBank/DDBJ whole genome shotgun (WGS) entry which is preliminary data.</text>
</comment>
<organism evidence="2 3">
    <name type="scientific">Coptis chinensis</name>
    <dbReference type="NCBI Taxonomy" id="261450"/>
    <lineage>
        <taxon>Eukaryota</taxon>
        <taxon>Viridiplantae</taxon>
        <taxon>Streptophyta</taxon>
        <taxon>Embryophyta</taxon>
        <taxon>Tracheophyta</taxon>
        <taxon>Spermatophyta</taxon>
        <taxon>Magnoliopsida</taxon>
        <taxon>Ranunculales</taxon>
        <taxon>Ranunculaceae</taxon>
        <taxon>Coptidoideae</taxon>
        <taxon>Coptis</taxon>
    </lineage>
</organism>
<dbReference type="InterPro" id="IPR000781">
    <property type="entry name" value="ERH"/>
</dbReference>
<evidence type="ECO:0000313" key="3">
    <source>
        <dbReference type="Proteomes" id="UP000631114"/>
    </source>
</evidence>
<gene>
    <name evidence="2" type="ORF">IFM89_013610</name>
</gene>
<comment type="similarity">
    <text evidence="1">Belongs to the E(R) family.</text>
</comment>
<dbReference type="SUPFAM" id="SSF143875">
    <property type="entry name" value="ERH-like"/>
    <property type="match status" value="1"/>
</dbReference>
<dbReference type="Gene3D" id="3.30.2260.10">
    <property type="entry name" value="Enhancer of rudimentary"/>
    <property type="match status" value="1"/>
</dbReference>
<keyword evidence="3" id="KW-1185">Reference proteome</keyword>
<dbReference type="EMBL" id="JADFTS010000002">
    <property type="protein sequence ID" value="KAF9620584.1"/>
    <property type="molecule type" value="Genomic_DNA"/>
</dbReference>
<accession>A0A835INI7</accession>
<dbReference type="InterPro" id="IPR035912">
    <property type="entry name" value="EHR_sf"/>
</dbReference>
<proteinExistence type="inferred from homology"/>
<dbReference type="Proteomes" id="UP000631114">
    <property type="component" value="Unassembled WGS sequence"/>
</dbReference>
<dbReference type="Pfam" id="PF01133">
    <property type="entry name" value="ER"/>
    <property type="match status" value="1"/>
</dbReference>
<dbReference type="AlphaFoldDB" id="A0A835INI7"/>
<name>A0A835INI7_9MAGN</name>
<sequence length="120" mass="13603">MEEVGALRHSTNYRANSDKHTIILMQSSHHRATRTFMDYNSISQAMDVSHYTSNYCILPYCIPIKKLVDVPFVLSDLYNLSWQINLYSFALRSQLSRALLAASLVLSWTFCGGSVLCFGS</sequence>
<dbReference type="OrthoDB" id="7887808at2759"/>
<reference evidence="2 3" key="1">
    <citation type="submission" date="2020-10" db="EMBL/GenBank/DDBJ databases">
        <title>The Coptis chinensis genome and diversification of protoberbering-type alkaloids.</title>
        <authorList>
            <person name="Wang B."/>
            <person name="Shu S."/>
            <person name="Song C."/>
            <person name="Liu Y."/>
        </authorList>
    </citation>
    <scope>NUCLEOTIDE SEQUENCE [LARGE SCALE GENOMIC DNA]</scope>
    <source>
        <strain evidence="2">HL-2020</strain>
        <tissue evidence="2">Leaf</tissue>
    </source>
</reference>
<evidence type="ECO:0000256" key="1">
    <source>
        <dbReference type="ARBA" id="ARBA00007491"/>
    </source>
</evidence>